<dbReference type="Gramene" id="rna36980">
    <property type="protein sequence ID" value="RHN52318.1"/>
    <property type="gene ID" value="gene36980"/>
</dbReference>
<sequence length="86" mass="9574">MNSNTMNELGMLADALPGGSRYEITVCYNDKSLLSVNWLFNDYKIVSTSFIKPMQYSSFSTFNAVNQARSNSTKISENAYLAGILD</sequence>
<organism evidence="1 2">
    <name type="scientific">Medicago truncatula</name>
    <name type="common">Barrel medic</name>
    <name type="synonym">Medicago tribuloides</name>
    <dbReference type="NCBI Taxonomy" id="3880"/>
    <lineage>
        <taxon>Eukaryota</taxon>
        <taxon>Viridiplantae</taxon>
        <taxon>Streptophyta</taxon>
        <taxon>Embryophyta</taxon>
        <taxon>Tracheophyta</taxon>
        <taxon>Spermatophyta</taxon>
        <taxon>Magnoliopsida</taxon>
        <taxon>eudicotyledons</taxon>
        <taxon>Gunneridae</taxon>
        <taxon>Pentapetalae</taxon>
        <taxon>rosids</taxon>
        <taxon>fabids</taxon>
        <taxon>Fabales</taxon>
        <taxon>Fabaceae</taxon>
        <taxon>Papilionoideae</taxon>
        <taxon>50 kb inversion clade</taxon>
        <taxon>NPAAA clade</taxon>
        <taxon>Hologalegina</taxon>
        <taxon>IRL clade</taxon>
        <taxon>Trifolieae</taxon>
        <taxon>Medicago</taxon>
    </lineage>
</organism>
<accession>A0A396HI77</accession>
<comment type="caution">
    <text evidence="1">The sequence shown here is derived from an EMBL/GenBank/DDBJ whole genome shotgun (WGS) entry which is preliminary data.</text>
</comment>
<dbReference type="AlphaFoldDB" id="A0A396HI77"/>
<protein>
    <submittedName>
        <fullName evidence="1">Uncharacterized protein</fullName>
    </submittedName>
</protein>
<reference evidence="2" key="1">
    <citation type="journal article" date="2018" name="Nat. Plants">
        <title>Whole-genome landscape of Medicago truncatula symbiotic genes.</title>
        <authorList>
            <person name="Pecrix Y."/>
            <person name="Staton S.E."/>
            <person name="Sallet E."/>
            <person name="Lelandais-Briere C."/>
            <person name="Moreau S."/>
            <person name="Carrere S."/>
            <person name="Blein T."/>
            <person name="Jardinaud M.F."/>
            <person name="Latrasse D."/>
            <person name="Zouine M."/>
            <person name="Zahm M."/>
            <person name="Kreplak J."/>
            <person name="Mayjonade B."/>
            <person name="Satge C."/>
            <person name="Perez M."/>
            <person name="Cauet S."/>
            <person name="Marande W."/>
            <person name="Chantry-Darmon C."/>
            <person name="Lopez-Roques C."/>
            <person name="Bouchez O."/>
            <person name="Berard A."/>
            <person name="Debelle F."/>
            <person name="Munos S."/>
            <person name="Bendahmane A."/>
            <person name="Berges H."/>
            <person name="Niebel A."/>
            <person name="Buitink J."/>
            <person name="Frugier F."/>
            <person name="Benhamed M."/>
            <person name="Crespi M."/>
            <person name="Gouzy J."/>
            <person name="Gamas P."/>
        </authorList>
    </citation>
    <scope>NUCLEOTIDE SEQUENCE [LARGE SCALE GENOMIC DNA]</scope>
    <source>
        <strain evidence="2">cv. Jemalong A17</strain>
    </source>
</reference>
<evidence type="ECO:0000313" key="2">
    <source>
        <dbReference type="Proteomes" id="UP000265566"/>
    </source>
</evidence>
<dbReference type="Proteomes" id="UP000265566">
    <property type="component" value="Chromosome 6"/>
</dbReference>
<proteinExistence type="predicted"/>
<name>A0A396HI77_MEDTR</name>
<dbReference type="EMBL" id="PSQE01000006">
    <property type="protein sequence ID" value="RHN52318.1"/>
    <property type="molecule type" value="Genomic_DNA"/>
</dbReference>
<gene>
    <name evidence="1" type="ORF">MtrunA17_Chr6g0479221</name>
</gene>
<evidence type="ECO:0000313" key="1">
    <source>
        <dbReference type="EMBL" id="RHN52318.1"/>
    </source>
</evidence>